<evidence type="ECO:0000256" key="16">
    <source>
        <dbReference type="ARBA" id="ARBA00048493"/>
    </source>
</evidence>
<keyword evidence="5 18" id="KW-0808">Transferase</keyword>
<feature type="binding site" evidence="18">
    <location>
        <position position="350"/>
    </location>
    <ligand>
        <name>UDP-N-acetyl-alpha-D-glucosamine</name>
        <dbReference type="ChEBI" id="CHEBI:57705"/>
    </ligand>
</feature>
<organism evidence="20 21">
    <name type="scientific">Candidatus Nucleicultrix amoebiphila FS5</name>
    <dbReference type="NCBI Taxonomy" id="1414854"/>
    <lineage>
        <taxon>Bacteria</taxon>
        <taxon>Pseudomonadati</taxon>
        <taxon>Pseudomonadota</taxon>
        <taxon>Alphaproteobacteria</taxon>
        <taxon>Holosporales</taxon>
        <taxon>Candidatus Nucleicultricaceae</taxon>
        <taxon>Candidatus Nucleicultrix</taxon>
    </lineage>
</organism>
<evidence type="ECO:0000256" key="10">
    <source>
        <dbReference type="ARBA" id="ARBA00022960"/>
    </source>
</evidence>
<evidence type="ECO:0000256" key="13">
    <source>
        <dbReference type="ARBA" id="ARBA00023315"/>
    </source>
</evidence>
<feature type="region of interest" description="N-acetyltransferase" evidence="18">
    <location>
        <begin position="252"/>
        <end position="447"/>
    </location>
</feature>
<dbReference type="InterPro" id="IPR029044">
    <property type="entry name" value="Nucleotide-diphossugar_trans"/>
</dbReference>
<dbReference type="OrthoDB" id="9775031at2"/>
<keyword evidence="12 18" id="KW-0511">Multifunctional enzyme</keyword>
<keyword evidence="7 18" id="KW-0479">Metal-binding</keyword>
<comment type="cofactor">
    <cofactor evidence="18">
        <name>Mg(2+)</name>
        <dbReference type="ChEBI" id="CHEBI:18420"/>
    </cofactor>
    <text evidence="18">Binds 1 Mg(2+) ion per subunit.</text>
</comment>
<keyword evidence="13 18" id="KW-0012">Acyltransferase</keyword>
<comment type="function">
    <text evidence="17 18">Catalyzes the last two sequential reactions in the de novo biosynthetic pathway for UDP-N-acetylglucosamine (UDP-GlcNAc). The C-terminal domain catalyzes the transfer of acetyl group from acetyl coenzyme A to glucosamine-1-phosphate (GlcN-1-P) to produce N-acetylglucosamine-1-phosphate (GlcNAc-1-P), which is converted into UDP-GlcNAc by the transfer of uridine 5-monophosphate (from uridine 5-triphosphate), a reaction catalyzed by the N-terminal domain.</text>
</comment>
<feature type="binding site" evidence="18">
    <location>
        <position position="335"/>
    </location>
    <ligand>
        <name>UDP-N-acetyl-alpha-D-glucosamine</name>
        <dbReference type="ChEBI" id="CHEBI:57705"/>
    </ligand>
</feature>
<dbReference type="CDD" id="cd03353">
    <property type="entry name" value="LbH_GlmU_C"/>
    <property type="match status" value="1"/>
</dbReference>
<comment type="caution">
    <text evidence="18">Lacks conserved residue(s) required for the propagation of feature annotation.</text>
</comment>
<feature type="region of interest" description="Linker" evidence="18">
    <location>
        <begin position="231"/>
        <end position="251"/>
    </location>
</feature>
<dbReference type="Pfam" id="PF00132">
    <property type="entry name" value="Hexapep"/>
    <property type="match status" value="2"/>
</dbReference>
<keyword evidence="8 18" id="KW-0677">Repeat</keyword>
<feature type="binding site" evidence="18">
    <location>
        <position position="108"/>
    </location>
    <ligand>
        <name>Mg(2+)</name>
        <dbReference type="ChEBI" id="CHEBI:18420"/>
    </ligand>
</feature>
<dbReference type="PANTHER" id="PTHR43584">
    <property type="entry name" value="NUCLEOTIDYL TRANSFERASE"/>
    <property type="match status" value="1"/>
</dbReference>
<comment type="catalytic activity">
    <reaction evidence="16 18">
        <text>N-acetyl-alpha-D-glucosamine 1-phosphate + UTP + H(+) = UDP-N-acetyl-alpha-D-glucosamine + diphosphate</text>
        <dbReference type="Rhea" id="RHEA:13509"/>
        <dbReference type="ChEBI" id="CHEBI:15378"/>
        <dbReference type="ChEBI" id="CHEBI:33019"/>
        <dbReference type="ChEBI" id="CHEBI:46398"/>
        <dbReference type="ChEBI" id="CHEBI:57705"/>
        <dbReference type="ChEBI" id="CHEBI:57776"/>
        <dbReference type="EC" id="2.7.7.23"/>
    </reaction>
</comment>
<accession>A0A1W6N6D4</accession>
<dbReference type="PANTHER" id="PTHR43584:SF3">
    <property type="entry name" value="BIFUNCTIONAL PROTEIN GLMU"/>
    <property type="match status" value="1"/>
</dbReference>
<feature type="binding site" evidence="18">
    <location>
        <position position="424"/>
    </location>
    <ligand>
        <name>acetyl-CoA</name>
        <dbReference type="ChEBI" id="CHEBI:57288"/>
    </ligand>
</feature>
<comment type="similarity">
    <text evidence="3 18">In the N-terminal section; belongs to the N-acetylglucosamine-1-phosphate uridyltransferase family.</text>
</comment>
<feature type="binding site" evidence="18">
    <location>
        <begin position="370"/>
        <end position="371"/>
    </location>
    <ligand>
        <name>acetyl-CoA</name>
        <dbReference type="ChEBI" id="CHEBI:57288"/>
    </ligand>
</feature>
<dbReference type="EC" id="2.3.1.157" evidence="18"/>
<evidence type="ECO:0000256" key="1">
    <source>
        <dbReference type="ARBA" id="ARBA00004496"/>
    </source>
</evidence>
<evidence type="ECO:0000256" key="4">
    <source>
        <dbReference type="ARBA" id="ARBA00022490"/>
    </source>
</evidence>
<evidence type="ECO:0000259" key="19">
    <source>
        <dbReference type="Pfam" id="PF12804"/>
    </source>
</evidence>
<feature type="domain" description="MobA-like NTP transferase" evidence="19">
    <location>
        <begin position="8"/>
        <end position="141"/>
    </location>
</feature>
<dbReference type="GO" id="GO:0000902">
    <property type="term" value="P:cell morphogenesis"/>
    <property type="evidence" value="ECO:0007669"/>
    <property type="project" value="UniProtKB-UniRule"/>
</dbReference>
<dbReference type="NCBIfam" id="TIGR01173">
    <property type="entry name" value="glmU"/>
    <property type="match status" value="1"/>
</dbReference>
<name>A0A1W6N6D4_9PROT</name>
<feature type="binding site" evidence="18">
    <location>
        <position position="228"/>
    </location>
    <ligand>
        <name>UDP-N-acetyl-alpha-D-glucosamine</name>
        <dbReference type="ChEBI" id="CHEBI:57705"/>
    </ligand>
</feature>
<dbReference type="GO" id="GO:0003977">
    <property type="term" value="F:UDP-N-acetylglucosamine diphosphorylase activity"/>
    <property type="evidence" value="ECO:0007669"/>
    <property type="project" value="UniProtKB-UniRule"/>
</dbReference>
<feature type="binding site" evidence="18">
    <location>
        <position position="407"/>
    </location>
    <ligand>
        <name>acetyl-CoA</name>
        <dbReference type="ChEBI" id="CHEBI:57288"/>
    </ligand>
</feature>
<dbReference type="InterPro" id="IPR018357">
    <property type="entry name" value="Hexapep_transf_CS"/>
</dbReference>
<dbReference type="GO" id="GO:0005737">
    <property type="term" value="C:cytoplasm"/>
    <property type="evidence" value="ECO:0007669"/>
    <property type="project" value="UniProtKB-SubCell"/>
</dbReference>
<feature type="binding site" evidence="18">
    <location>
        <position position="389"/>
    </location>
    <ligand>
        <name>acetyl-CoA</name>
        <dbReference type="ChEBI" id="CHEBI:57288"/>
    </ligand>
</feature>
<evidence type="ECO:0000256" key="5">
    <source>
        <dbReference type="ARBA" id="ARBA00022679"/>
    </source>
</evidence>
<evidence type="ECO:0000256" key="2">
    <source>
        <dbReference type="ARBA" id="ARBA00007707"/>
    </source>
</evidence>
<evidence type="ECO:0000256" key="12">
    <source>
        <dbReference type="ARBA" id="ARBA00023268"/>
    </source>
</evidence>
<evidence type="ECO:0000256" key="11">
    <source>
        <dbReference type="ARBA" id="ARBA00022984"/>
    </source>
</evidence>
<dbReference type="GO" id="GO:0009252">
    <property type="term" value="P:peptidoglycan biosynthetic process"/>
    <property type="evidence" value="ECO:0007669"/>
    <property type="project" value="UniProtKB-UniRule"/>
</dbReference>
<feature type="binding site" evidence="18">
    <location>
        <begin position="83"/>
        <end position="84"/>
    </location>
    <ligand>
        <name>UDP-N-acetyl-alpha-D-glucosamine</name>
        <dbReference type="ChEBI" id="CHEBI:57705"/>
    </ligand>
</feature>
<evidence type="ECO:0000256" key="8">
    <source>
        <dbReference type="ARBA" id="ARBA00022737"/>
    </source>
</evidence>
<dbReference type="GO" id="GO:0000287">
    <property type="term" value="F:magnesium ion binding"/>
    <property type="evidence" value="ECO:0007669"/>
    <property type="project" value="UniProtKB-UniRule"/>
</dbReference>
<evidence type="ECO:0000256" key="18">
    <source>
        <dbReference type="HAMAP-Rule" id="MF_01631"/>
    </source>
</evidence>
<keyword evidence="6 18" id="KW-0548">Nucleotidyltransferase</keyword>
<feature type="binding site" evidence="18">
    <location>
        <position position="173"/>
    </location>
    <ligand>
        <name>UDP-N-acetyl-alpha-D-glucosamine</name>
        <dbReference type="ChEBI" id="CHEBI:57705"/>
    </ligand>
</feature>
<comment type="pathway">
    <text evidence="18">Nucleotide-sugar biosynthesis; UDP-N-acetyl-alpha-D-glucosamine biosynthesis; UDP-N-acetyl-alpha-D-glucosamine from N-acetyl-alpha-D-glucosamine 1-phosphate: step 1/1.</text>
</comment>
<reference evidence="20 21" key="1">
    <citation type="submission" date="2014-06" db="EMBL/GenBank/DDBJ databases">
        <title>The genome of the endonuclear symbiont Nucleicultrix amoebiphila.</title>
        <authorList>
            <person name="Schulz F."/>
            <person name="Horn M."/>
        </authorList>
    </citation>
    <scope>NUCLEOTIDE SEQUENCE [LARGE SCALE GENOMIC DNA]</scope>
    <source>
        <strain evidence="20 21">FS5</strain>
    </source>
</reference>
<sequence>MKSSPSIAIILAAGQGSRMKSSLPKVLHPLAGKPIIQHIVDTVNQTQVDQTIVVLSPQMKEVEAYLRRENPKIEIVYQDPPKGTAHAVLSARPYLENLPGKVLILFGDTPFIQSATLQKTLESLDQSQIVVLAMTPKDKRQYARTIIGDDGFVEKIIEYKDASETEKATFICNSGFMGIKGSCALSLLEKIPPINNEYYLFEAVRLGNEKNIKTRFMMIEEWEAQGINSQQELAFAENFYQTQQRIKFMDSGVTFQAPETVFLSHDTILEPGVTLEPFVYFGPNVHVKRDARIKGFSHIEGALIEEKAVIGPYARIRPNTVVGQGVRIGNFVEAKNTVFEEGSKANHLSYIGDAHVGKKTNIGAGTITCNYDGLNKYKTVIEENVFIGSNTALIAPITIGKGSIIGAGSTLSQSVSADAIALTRSDQREIKEAAARFRKKRMIKESS</sequence>
<dbReference type="RefSeq" id="WP_085785020.1">
    <property type="nucleotide sequence ID" value="NZ_CP008743.1"/>
</dbReference>
<dbReference type="UniPathway" id="UPA00113">
    <property type="reaction ID" value="UER00532"/>
</dbReference>
<feature type="region of interest" description="Pyrophosphorylase" evidence="18">
    <location>
        <begin position="1"/>
        <end position="230"/>
    </location>
</feature>
<evidence type="ECO:0000256" key="6">
    <source>
        <dbReference type="ARBA" id="ARBA00022695"/>
    </source>
</evidence>
<evidence type="ECO:0000313" key="21">
    <source>
        <dbReference type="Proteomes" id="UP000237351"/>
    </source>
</evidence>
<protein>
    <recommendedName>
        <fullName evidence="18">Bifunctional protein GlmU</fullName>
    </recommendedName>
    <domain>
        <recommendedName>
            <fullName evidence="18">UDP-N-acetylglucosamine pyrophosphorylase</fullName>
            <ecNumber evidence="18">2.7.7.23</ecNumber>
        </recommendedName>
        <alternativeName>
            <fullName evidence="18">N-acetylglucosamine-1-phosphate uridyltransferase</fullName>
        </alternativeName>
    </domain>
    <domain>
        <recommendedName>
            <fullName evidence="18">Glucosamine-1-phosphate N-acetyltransferase</fullName>
            <ecNumber evidence="18">2.3.1.157</ecNumber>
        </recommendedName>
    </domain>
</protein>
<dbReference type="InterPro" id="IPR038009">
    <property type="entry name" value="GlmU_C_LbH"/>
</dbReference>
<dbReference type="CDD" id="cd02540">
    <property type="entry name" value="GT2_GlmU_N_bac"/>
    <property type="match status" value="1"/>
</dbReference>
<keyword evidence="4 18" id="KW-0963">Cytoplasm</keyword>
<evidence type="ECO:0000256" key="15">
    <source>
        <dbReference type="ARBA" id="ARBA00048247"/>
    </source>
</evidence>
<comment type="pathway">
    <text evidence="18">Nucleotide-sugar biosynthesis; UDP-N-acetyl-alpha-D-glucosamine biosynthesis; N-acetyl-alpha-D-glucosamine 1-phosphate from alpha-D-glucosamine 6-phosphate (route II): step 2/2.</text>
</comment>
<dbReference type="GO" id="GO:0016020">
    <property type="term" value="C:membrane"/>
    <property type="evidence" value="ECO:0007669"/>
    <property type="project" value="GOC"/>
</dbReference>
<dbReference type="InterPro" id="IPR005882">
    <property type="entry name" value="Bifunctional_GlmU"/>
</dbReference>
<dbReference type="InterPro" id="IPR025877">
    <property type="entry name" value="MobA-like_NTP_Trfase"/>
</dbReference>
<dbReference type="SUPFAM" id="SSF51161">
    <property type="entry name" value="Trimeric LpxA-like enzymes"/>
    <property type="match status" value="1"/>
</dbReference>
<dbReference type="GO" id="GO:0006048">
    <property type="term" value="P:UDP-N-acetylglucosamine biosynthetic process"/>
    <property type="evidence" value="ECO:0007669"/>
    <property type="project" value="UniProtKB-UniPathway"/>
</dbReference>
<dbReference type="STRING" id="1414854.GQ61_09295"/>
<comment type="similarity">
    <text evidence="2 18">In the C-terminal section; belongs to the transferase hexapeptide repeat family.</text>
</comment>
<dbReference type="UniPathway" id="UPA00973"/>
<dbReference type="InterPro" id="IPR011004">
    <property type="entry name" value="Trimer_LpxA-like_sf"/>
</dbReference>
<comment type="subcellular location">
    <subcellularLocation>
        <location evidence="1 18">Cytoplasm</location>
    </subcellularLocation>
</comment>
<feature type="binding site" evidence="18">
    <location>
        <position position="317"/>
    </location>
    <ligand>
        <name>UDP-N-acetyl-alpha-D-glucosamine</name>
        <dbReference type="ChEBI" id="CHEBI:57705"/>
    </ligand>
</feature>
<evidence type="ECO:0000256" key="17">
    <source>
        <dbReference type="ARBA" id="ARBA00049628"/>
    </source>
</evidence>
<feature type="binding site" evidence="18">
    <location>
        <position position="361"/>
    </location>
    <ligand>
        <name>UDP-N-acetyl-alpha-D-glucosamine</name>
        <dbReference type="ChEBI" id="CHEBI:57705"/>
    </ligand>
</feature>
<keyword evidence="14 18" id="KW-0961">Cell wall biogenesis/degradation</keyword>
<evidence type="ECO:0000256" key="7">
    <source>
        <dbReference type="ARBA" id="ARBA00022723"/>
    </source>
</evidence>
<dbReference type="EMBL" id="CP008743">
    <property type="protein sequence ID" value="ARN85450.1"/>
    <property type="molecule type" value="Genomic_DNA"/>
</dbReference>
<dbReference type="Gene3D" id="2.160.10.10">
    <property type="entry name" value="Hexapeptide repeat proteins"/>
    <property type="match status" value="1"/>
</dbReference>
<dbReference type="GO" id="GO:0019134">
    <property type="term" value="F:glucosamine-1-phosphate N-acetyltransferase activity"/>
    <property type="evidence" value="ECO:0007669"/>
    <property type="project" value="UniProtKB-UniRule"/>
</dbReference>
<dbReference type="NCBIfam" id="NF010933">
    <property type="entry name" value="PRK14353.1"/>
    <property type="match status" value="1"/>
</dbReference>
<comment type="subunit">
    <text evidence="18">Homotrimer.</text>
</comment>
<evidence type="ECO:0000256" key="3">
    <source>
        <dbReference type="ARBA" id="ARBA00007947"/>
    </source>
</evidence>
<dbReference type="GO" id="GO:0008360">
    <property type="term" value="P:regulation of cell shape"/>
    <property type="evidence" value="ECO:0007669"/>
    <property type="project" value="UniProtKB-KW"/>
</dbReference>
<evidence type="ECO:0000256" key="14">
    <source>
        <dbReference type="ARBA" id="ARBA00023316"/>
    </source>
</evidence>
<feature type="active site" description="Proton acceptor" evidence="18">
    <location>
        <position position="347"/>
    </location>
</feature>
<dbReference type="InterPro" id="IPR050065">
    <property type="entry name" value="GlmU-like"/>
</dbReference>
<feature type="binding site" evidence="18">
    <location>
        <position position="228"/>
    </location>
    <ligand>
        <name>Mg(2+)</name>
        <dbReference type="ChEBI" id="CHEBI:18420"/>
    </ligand>
</feature>
<gene>
    <name evidence="18" type="primary">glmU</name>
    <name evidence="20" type="ORF">GQ61_09295</name>
</gene>
<evidence type="ECO:0000256" key="9">
    <source>
        <dbReference type="ARBA" id="ARBA00022842"/>
    </source>
</evidence>
<dbReference type="SUPFAM" id="SSF53448">
    <property type="entry name" value="Nucleotide-diphospho-sugar transferases"/>
    <property type="match status" value="1"/>
</dbReference>
<dbReference type="GO" id="GO:0009245">
    <property type="term" value="P:lipid A biosynthetic process"/>
    <property type="evidence" value="ECO:0007669"/>
    <property type="project" value="UniProtKB-UniRule"/>
</dbReference>
<dbReference type="InterPro" id="IPR001451">
    <property type="entry name" value="Hexapep"/>
</dbReference>
<keyword evidence="9 18" id="KW-0460">Magnesium</keyword>
<dbReference type="AlphaFoldDB" id="A0A1W6N6D4"/>
<keyword evidence="21" id="KW-1185">Reference proteome</keyword>
<keyword evidence="11 18" id="KW-0573">Peptidoglycan synthesis</keyword>
<feature type="binding site" evidence="18">
    <location>
        <position position="158"/>
    </location>
    <ligand>
        <name>UDP-N-acetyl-alpha-D-glucosamine</name>
        <dbReference type="ChEBI" id="CHEBI:57705"/>
    </ligand>
</feature>
<dbReference type="Gene3D" id="3.90.550.10">
    <property type="entry name" value="Spore Coat Polysaccharide Biosynthesis Protein SpsA, Chain A"/>
    <property type="match status" value="1"/>
</dbReference>
<dbReference type="Pfam" id="PF12804">
    <property type="entry name" value="NTP_transf_3"/>
    <property type="match status" value="1"/>
</dbReference>
<dbReference type="KEGG" id="naf:GQ61_09295"/>
<dbReference type="EC" id="2.7.7.23" evidence="18"/>
<dbReference type="PROSITE" id="PS00101">
    <property type="entry name" value="HEXAPEP_TRANSFERASES"/>
    <property type="match status" value="1"/>
</dbReference>
<comment type="pathway">
    <text evidence="18">Bacterial outer membrane biogenesis; LPS lipid A biosynthesis.</text>
</comment>
<feature type="binding site" evidence="18">
    <location>
        <position position="78"/>
    </location>
    <ligand>
        <name>UDP-N-acetyl-alpha-D-glucosamine</name>
        <dbReference type="ChEBI" id="CHEBI:57705"/>
    </ligand>
</feature>
<proteinExistence type="inferred from homology"/>
<dbReference type="HAMAP" id="MF_01631">
    <property type="entry name" value="GlmU"/>
    <property type="match status" value="1"/>
</dbReference>
<feature type="binding site" evidence="18">
    <location>
        <begin position="11"/>
        <end position="14"/>
    </location>
    <ligand>
        <name>UDP-N-acetyl-alpha-D-glucosamine</name>
        <dbReference type="ChEBI" id="CHEBI:57705"/>
    </ligand>
</feature>
<feature type="binding site" evidence="18">
    <location>
        <position position="25"/>
    </location>
    <ligand>
        <name>UDP-N-acetyl-alpha-D-glucosamine</name>
        <dbReference type="ChEBI" id="CHEBI:57705"/>
    </ligand>
</feature>
<keyword evidence="10 18" id="KW-0133">Cell shape</keyword>
<feature type="binding site" evidence="18">
    <location>
        <position position="364"/>
    </location>
    <ligand>
        <name>acetyl-CoA</name>
        <dbReference type="ChEBI" id="CHEBI:57288"/>
    </ligand>
</feature>
<dbReference type="Proteomes" id="UP000237351">
    <property type="component" value="Chromosome"/>
</dbReference>
<dbReference type="GO" id="GO:0071555">
    <property type="term" value="P:cell wall organization"/>
    <property type="evidence" value="ECO:0007669"/>
    <property type="project" value="UniProtKB-KW"/>
</dbReference>
<comment type="catalytic activity">
    <reaction evidence="15 18">
        <text>alpha-D-glucosamine 1-phosphate + acetyl-CoA = N-acetyl-alpha-D-glucosamine 1-phosphate + CoA + H(+)</text>
        <dbReference type="Rhea" id="RHEA:13725"/>
        <dbReference type="ChEBI" id="CHEBI:15378"/>
        <dbReference type="ChEBI" id="CHEBI:57287"/>
        <dbReference type="ChEBI" id="CHEBI:57288"/>
        <dbReference type="ChEBI" id="CHEBI:57776"/>
        <dbReference type="ChEBI" id="CHEBI:58516"/>
        <dbReference type="EC" id="2.3.1.157"/>
    </reaction>
</comment>
<evidence type="ECO:0000313" key="20">
    <source>
        <dbReference type="EMBL" id="ARN85450.1"/>
    </source>
</evidence>